<proteinExistence type="inferred from homology"/>
<evidence type="ECO:0000313" key="10">
    <source>
        <dbReference type="Proteomes" id="UP001412067"/>
    </source>
</evidence>
<evidence type="ECO:0000256" key="5">
    <source>
        <dbReference type="ARBA" id="ARBA00023136"/>
    </source>
</evidence>
<keyword evidence="10" id="KW-1185">Reference proteome</keyword>
<keyword evidence="2 8" id="KW-0812">Transmembrane</keyword>
<keyword evidence="3" id="KW-0732">Signal</keyword>
<feature type="transmembrane region" description="Helical" evidence="8">
    <location>
        <begin position="159"/>
        <end position="181"/>
    </location>
</feature>
<feature type="transmembrane region" description="Helical" evidence="8">
    <location>
        <begin position="112"/>
        <end position="139"/>
    </location>
</feature>
<protein>
    <recommendedName>
        <fullName evidence="11">Transmembrane protein</fullName>
    </recommendedName>
</protein>
<name>A0ABR2LRM4_9ASPA</name>
<comment type="caution">
    <text evidence="9">The sequence shown here is derived from an EMBL/GenBank/DDBJ whole genome shotgun (WGS) entry which is preliminary data.</text>
</comment>
<evidence type="ECO:0000313" key="9">
    <source>
        <dbReference type="EMBL" id="KAK8947939.1"/>
    </source>
</evidence>
<comment type="similarity">
    <text evidence="6">Belongs to the DESIGUAL family.</text>
</comment>
<evidence type="ECO:0000256" key="6">
    <source>
        <dbReference type="ARBA" id="ARBA00029467"/>
    </source>
</evidence>
<feature type="transmembrane region" description="Helical" evidence="8">
    <location>
        <begin position="74"/>
        <end position="100"/>
    </location>
</feature>
<evidence type="ECO:0000256" key="2">
    <source>
        <dbReference type="ARBA" id="ARBA00022692"/>
    </source>
</evidence>
<dbReference type="Pfam" id="PF06749">
    <property type="entry name" value="DUF1218"/>
    <property type="match status" value="1"/>
</dbReference>
<dbReference type="InterPro" id="IPR052222">
    <property type="entry name" value="DESIGUAL"/>
</dbReference>
<evidence type="ECO:0000256" key="8">
    <source>
        <dbReference type="SAM" id="Phobius"/>
    </source>
</evidence>
<dbReference type="Proteomes" id="UP001412067">
    <property type="component" value="Unassembled WGS sequence"/>
</dbReference>
<feature type="region of interest" description="Disordered" evidence="7">
    <location>
        <begin position="33"/>
        <end position="65"/>
    </location>
</feature>
<evidence type="ECO:0000256" key="3">
    <source>
        <dbReference type="ARBA" id="ARBA00022729"/>
    </source>
</evidence>
<dbReference type="InterPro" id="IPR009606">
    <property type="entry name" value="DEAL/Modifying_wall_lignin1/2"/>
</dbReference>
<evidence type="ECO:0000256" key="7">
    <source>
        <dbReference type="SAM" id="MobiDB-lite"/>
    </source>
</evidence>
<keyword evidence="5 8" id="KW-0472">Membrane</keyword>
<reference evidence="9 10" key="1">
    <citation type="journal article" date="2022" name="Nat. Plants">
        <title>Genomes of leafy and leafless Platanthera orchids illuminate the evolution of mycoheterotrophy.</title>
        <authorList>
            <person name="Li M.H."/>
            <person name="Liu K.W."/>
            <person name="Li Z."/>
            <person name="Lu H.C."/>
            <person name="Ye Q.L."/>
            <person name="Zhang D."/>
            <person name="Wang J.Y."/>
            <person name="Li Y.F."/>
            <person name="Zhong Z.M."/>
            <person name="Liu X."/>
            <person name="Yu X."/>
            <person name="Liu D.K."/>
            <person name="Tu X.D."/>
            <person name="Liu B."/>
            <person name="Hao Y."/>
            <person name="Liao X.Y."/>
            <person name="Jiang Y.T."/>
            <person name="Sun W.H."/>
            <person name="Chen J."/>
            <person name="Chen Y.Q."/>
            <person name="Ai Y."/>
            <person name="Zhai J.W."/>
            <person name="Wu S.S."/>
            <person name="Zhou Z."/>
            <person name="Hsiao Y.Y."/>
            <person name="Wu W.L."/>
            <person name="Chen Y.Y."/>
            <person name="Lin Y.F."/>
            <person name="Hsu J.L."/>
            <person name="Li C.Y."/>
            <person name="Wang Z.W."/>
            <person name="Zhao X."/>
            <person name="Zhong W.Y."/>
            <person name="Ma X.K."/>
            <person name="Ma L."/>
            <person name="Huang J."/>
            <person name="Chen G.Z."/>
            <person name="Huang M.Z."/>
            <person name="Huang L."/>
            <person name="Peng D.H."/>
            <person name="Luo Y.B."/>
            <person name="Zou S.Q."/>
            <person name="Chen S.P."/>
            <person name="Lan S."/>
            <person name="Tsai W.C."/>
            <person name="Van de Peer Y."/>
            <person name="Liu Z.J."/>
        </authorList>
    </citation>
    <scope>NUCLEOTIDE SEQUENCE [LARGE SCALE GENOMIC DNA]</scope>
    <source>
        <strain evidence="9">Lor288</strain>
    </source>
</reference>
<evidence type="ECO:0008006" key="11">
    <source>
        <dbReference type="Google" id="ProtNLM"/>
    </source>
</evidence>
<organism evidence="9 10">
    <name type="scientific">Platanthera guangdongensis</name>
    <dbReference type="NCBI Taxonomy" id="2320717"/>
    <lineage>
        <taxon>Eukaryota</taxon>
        <taxon>Viridiplantae</taxon>
        <taxon>Streptophyta</taxon>
        <taxon>Embryophyta</taxon>
        <taxon>Tracheophyta</taxon>
        <taxon>Spermatophyta</taxon>
        <taxon>Magnoliopsida</taxon>
        <taxon>Liliopsida</taxon>
        <taxon>Asparagales</taxon>
        <taxon>Orchidaceae</taxon>
        <taxon>Orchidoideae</taxon>
        <taxon>Orchideae</taxon>
        <taxon>Orchidinae</taxon>
        <taxon>Platanthera</taxon>
    </lineage>
</organism>
<accession>A0ABR2LRM4</accession>
<evidence type="ECO:0000256" key="4">
    <source>
        <dbReference type="ARBA" id="ARBA00022989"/>
    </source>
</evidence>
<dbReference type="PANTHER" id="PTHR31769">
    <property type="entry name" value="OS07G0462200 PROTEIN-RELATED"/>
    <property type="match status" value="1"/>
</dbReference>
<evidence type="ECO:0000256" key="1">
    <source>
        <dbReference type="ARBA" id="ARBA00004127"/>
    </source>
</evidence>
<gene>
    <name evidence="9" type="ORF">KSP40_PGU007698</name>
</gene>
<sequence length="242" mass="26730">MHSHPGLQWTVMVHDLIWQSNYFQNLEKVLGRKSPAGEEEKQPSIFKTEENGPRRASDVQTRRPGECTYPESPALYLGLASAISVVLAQAIINSIAGCICCKRNTNPANPNWTAALISFIFSWVTFVIAFLLLLTGAALNNQRGQQRMYFGDYCYVVKPGVFVGGALFSLASVALGIAYYVSLQTSKNSQPWGPQHNQGIAMGQPWGLQHNQGVVLGQPQIPPQSTLPVFVHEDTYNRQQIP</sequence>
<keyword evidence="4 8" id="KW-1133">Transmembrane helix</keyword>
<comment type="subcellular location">
    <subcellularLocation>
        <location evidence="1">Endomembrane system</location>
        <topology evidence="1">Multi-pass membrane protein</topology>
    </subcellularLocation>
</comment>
<feature type="compositionally biased region" description="Basic and acidic residues" evidence="7">
    <location>
        <begin position="35"/>
        <end position="65"/>
    </location>
</feature>
<dbReference type="EMBL" id="JBBWWR010000016">
    <property type="protein sequence ID" value="KAK8947939.1"/>
    <property type="molecule type" value="Genomic_DNA"/>
</dbReference>